<reference evidence="2" key="1">
    <citation type="submission" date="2015-11" db="EMBL/GenBank/DDBJ databases">
        <title>De novo transcriptome assembly of four potential Pierce s Disease insect vectors from Arizona vineyards.</title>
        <authorList>
            <person name="Tassone E.E."/>
        </authorList>
    </citation>
    <scope>NUCLEOTIDE SEQUENCE</scope>
</reference>
<feature type="non-terminal residue" evidence="2">
    <location>
        <position position="1"/>
    </location>
</feature>
<sequence>ATGSEASRMKTALPLIAVLASFLCLASDRVNAAPAPPEPAVETFFDRIFNIPRSVINSVNKELNDNGVKCKDGSLPVDKDGKGTCHDNALGISKSAIDAVNDLLNG</sequence>
<gene>
    <name evidence="2" type="ORF">g.7003</name>
</gene>
<evidence type="ECO:0000256" key="1">
    <source>
        <dbReference type="SAM" id="SignalP"/>
    </source>
</evidence>
<evidence type="ECO:0000313" key="2">
    <source>
        <dbReference type="EMBL" id="JAS85254.1"/>
    </source>
</evidence>
<keyword evidence="1" id="KW-0732">Signal</keyword>
<dbReference type="AlphaFoldDB" id="A0A1B6IEA4"/>
<name>A0A1B6IEA4_9HEMI</name>
<proteinExistence type="predicted"/>
<accession>A0A1B6IEA4</accession>
<protein>
    <submittedName>
        <fullName evidence="2">Uncharacterized protein</fullName>
    </submittedName>
</protein>
<feature type="chain" id="PRO_5008584999" evidence="1">
    <location>
        <begin position="33"/>
        <end position="106"/>
    </location>
</feature>
<organism evidence="2">
    <name type="scientific">Homalodisca liturata</name>
    <dbReference type="NCBI Taxonomy" id="320908"/>
    <lineage>
        <taxon>Eukaryota</taxon>
        <taxon>Metazoa</taxon>
        <taxon>Ecdysozoa</taxon>
        <taxon>Arthropoda</taxon>
        <taxon>Hexapoda</taxon>
        <taxon>Insecta</taxon>
        <taxon>Pterygota</taxon>
        <taxon>Neoptera</taxon>
        <taxon>Paraneoptera</taxon>
        <taxon>Hemiptera</taxon>
        <taxon>Auchenorrhyncha</taxon>
        <taxon>Membracoidea</taxon>
        <taxon>Cicadellidae</taxon>
        <taxon>Cicadellinae</taxon>
        <taxon>Proconiini</taxon>
        <taxon>Homalodisca</taxon>
    </lineage>
</organism>
<dbReference type="EMBL" id="GECU01022452">
    <property type="protein sequence ID" value="JAS85254.1"/>
    <property type="molecule type" value="Transcribed_RNA"/>
</dbReference>
<feature type="signal peptide" evidence="1">
    <location>
        <begin position="1"/>
        <end position="32"/>
    </location>
</feature>